<keyword evidence="2" id="KW-1185">Reference proteome</keyword>
<dbReference type="InterPro" id="IPR005312">
    <property type="entry name" value="DUF1759"/>
</dbReference>
<accession>A0A8X6L3N0</accession>
<gene>
    <name evidence="1" type="primary">AVEN_129_1</name>
    <name evidence="1" type="ORF">TNCT_592151</name>
</gene>
<dbReference type="Pfam" id="PF03564">
    <property type="entry name" value="DUF1759"/>
    <property type="match status" value="1"/>
</dbReference>
<evidence type="ECO:0000313" key="1">
    <source>
        <dbReference type="EMBL" id="GFQ96530.1"/>
    </source>
</evidence>
<reference evidence="1" key="1">
    <citation type="submission" date="2020-07" db="EMBL/GenBank/DDBJ databases">
        <title>Multicomponent nature underlies the extraordinary mechanical properties of spider dragline silk.</title>
        <authorList>
            <person name="Kono N."/>
            <person name="Nakamura H."/>
            <person name="Mori M."/>
            <person name="Yoshida Y."/>
            <person name="Ohtoshi R."/>
            <person name="Malay A.D."/>
            <person name="Moran D.A.P."/>
            <person name="Tomita M."/>
            <person name="Numata K."/>
            <person name="Arakawa K."/>
        </authorList>
    </citation>
    <scope>NUCLEOTIDE SEQUENCE</scope>
</reference>
<dbReference type="AlphaFoldDB" id="A0A8X6L3N0"/>
<organism evidence="1 2">
    <name type="scientific">Trichonephila clavata</name>
    <name type="common">Joro spider</name>
    <name type="synonym">Nephila clavata</name>
    <dbReference type="NCBI Taxonomy" id="2740835"/>
    <lineage>
        <taxon>Eukaryota</taxon>
        <taxon>Metazoa</taxon>
        <taxon>Ecdysozoa</taxon>
        <taxon>Arthropoda</taxon>
        <taxon>Chelicerata</taxon>
        <taxon>Arachnida</taxon>
        <taxon>Araneae</taxon>
        <taxon>Araneomorphae</taxon>
        <taxon>Entelegynae</taxon>
        <taxon>Araneoidea</taxon>
        <taxon>Nephilidae</taxon>
        <taxon>Trichonephila</taxon>
    </lineage>
</organism>
<evidence type="ECO:0000313" key="2">
    <source>
        <dbReference type="Proteomes" id="UP000887116"/>
    </source>
</evidence>
<dbReference type="OrthoDB" id="6432203at2759"/>
<dbReference type="Proteomes" id="UP000887116">
    <property type="component" value="Unassembled WGS sequence"/>
</dbReference>
<proteinExistence type="predicted"/>
<dbReference type="PANTHER" id="PTHR22954">
    <property type="entry name" value="RETROVIRAL PROTEASE-RELATED"/>
    <property type="match status" value="1"/>
</dbReference>
<name>A0A8X6L3N0_TRICU</name>
<dbReference type="PANTHER" id="PTHR22954:SF3">
    <property type="entry name" value="PROTEIN CBG08539"/>
    <property type="match status" value="1"/>
</dbReference>
<protein>
    <submittedName>
        <fullName evidence="1">Uncharacterized protein</fullName>
    </submittedName>
</protein>
<comment type="caution">
    <text evidence="1">The sequence shown here is derived from an EMBL/GenBank/DDBJ whole genome shotgun (WGS) entry which is preliminary data.</text>
</comment>
<sequence>MEAIDKVRAKRKVVRSASTKFVNKVKSFLENFDEQNETNQEQLFEYLLNLDAKQIVLQTPNKEVENLLSDEELFKAEIEGSLEYQENINEVKYKIKNKINKKNLSQLAVNFKDANESYVRTNNLALSLNLPKLQIPNFSGDSSTYLEFINCSTNVIDANESLNNVDKFIYLKSFLSGEAPKIVSGFALTEDNYKSCLNLLKDRYGRQNHLISCFMNKLLVIEPVKSSFNLKGLRKLHDESEISIRNLYSMGVASGNYVHLLIPILLKQLPHDLVVEFHRQKYSKNIGDVKELMKFIKFEIESRESANTRAFTENPRKL</sequence>
<dbReference type="EMBL" id="BMAO01024612">
    <property type="protein sequence ID" value="GFQ96530.1"/>
    <property type="molecule type" value="Genomic_DNA"/>
</dbReference>